<accession>A0A6A6CH07</accession>
<dbReference type="OrthoDB" id="6359816at2759"/>
<evidence type="ECO:0000256" key="1">
    <source>
        <dbReference type="SAM" id="Coils"/>
    </source>
</evidence>
<dbReference type="InterPro" id="IPR011333">
    <property type="entry name" value="SKP1/BTB/POZ_sf"/>
</dbReference>
<dbReference type="Proteomes" id="UP000799537">
    <property type="component" value="Unassembled WGS sequence"/>
</dbReference>
<feature type="coiled-coil region" evidence="1">
    <location>
        <begin position="206"/>
        <end position="265"/>
    </location>
</feature>
<name>A0A6A6CH07_ZASCE</name>
<dbReference type="GeneID" id="54560461"/>
<gene>
    <name evidence="2" type="ORF">M409DRAFT_24318</name>
</gene>
<organism evidence="2 3">
    <name type="scientific">Zasmidium cellare ATCC 36951</name>
    <dbReference type="NCBI Taxonomy" id="1080233"/>
    <lineage>
        <taxon>Eukaryota</taxon>
        <taxon>Fungi</taxon>
        <taxon>Dikarya</taxon>
        <taxon>Ascomycota</taxon>
        <taxon>Pezizomycotina</taxon>
        <taxon>Dothideomycetes</taxon>
        <taxon>Dothideomycetidae</taxon>
        <taxon>Mycosphaerellales</taxon>
        <taxon>Mycosphaerellaceae</taxon>
        <taxon>Zasmidium</taxon>
    </lineage>
</organism>
<dbReference type="Gene3D" id="3.30.710.10">
    <property type="entry name" value="Potassium Channel Kv1.1, Chain A"/>
    <property type="match status" value="1"/>
</dbReference>
<dbReference type="EMBL" id="ML993600">
    <property type="protein sequence ID" value="KAF2165468.1"/>
    <property type="molecule type" value="Genomic_DNA"/>
</dbReference>
<dbReference type="RefSeq" id="XP_033666357.1">
    <property type="nucleotide sequence ID" value="XM_033807189.1"/>
</dbReference>
<keyword evidence="1" id="KW-0175">Coiled coil</keyword>
<proteinExistence type="predicted"/>
<protein>
    <recommendedName>
        <fullName evidence="4">BTB domain-containing protein</fullName>
    </recommendedName>
</protein>
<evidence type="ECO:0000313" key="3">
    <source>
        <dbReference type="Proteomes" id="UP000799537"/>
    </source>
</evidence>
<dbReference type="AlphaFoldDB" id="A0A6A6CH07"/>
<reference evidence="2" key="1">
    <citation type="journal article" date="2020" name="Stud. Mycol.">
        <title>101 Dothideomycetes genomes: a test case for predicting lifestyles and emergence of pathogens.</title>
        <authorList>
            <person name="Haridas S."/>
            <person name="Albert R."/>
            <person name="Binder M."/>
            <person name="Bloem J."/>
            <person name="Labutti K."/>
            <person name="Salamov A."/>
            <person name="Andreopoulos B."/>
            <person name="Baker S."/>
            <person name="Barry K."/>
            <person name="Bills G."/>
            <person name="Bluhm B."/>
            <person name="Cannon C."/>
            <person name="Castanera R."/>
            <person name="Culley D."/>
            <person name="Daum C."/>
            <person name="Ezra D."/>
            <person name="Gonzalez J."/>
            <person name="Henrissat B."/>
            <person name="Kuo A."/>
            <person name="Liang C."/>
            <person name="Lipzen A."/>
            <person name="Lutzoni F."/>
            <person name="Magnuson J."/>
            <person name="Mondo S."/>
            <person name="Nolan M."/>
            <person name="Ohm R."/>
            <person name="Pangilinan J."/>
            <person name="Park H.-J."/>
            <person name="Ramirez L."/>
            <person name="Alfaro M."/>
            <person name="Sun H."/>
            <person name="Tritt A."/>
            <person name="Yoshinaga Y."/>
            <person name="Zwiers L.-H."/>
            <person name="Turgeon B."/>
            <person name="Goodwin S."/>
            <person name="Spatafora J."/>
            <person name="Crous P."/>
            <person name="Grigoriev I."/>
        </authorList>
    </citation>
    <scope>NUCLEOTIDE SEQUENCE</scope>
    <source>
        <strain evidence="2">ATCC 36951</strain>
    </source>
</reference>
<evidence type="ECO:0008006" key="4">
    <source>
        <dbReference type="Google" id="ProtNLM"/>
    </source>
</evidence>
<sequence length="403" mass="46167">MTQLQDCIARSAASNGVASLTMKYADWSHSMYATGDYSDLTVKCESREWTASTPVPTIAKDDVIEIHSSAEVVNAMIKFFYRGTYSDDWCKLPQAECGPMAFNLNMFSAADLYDIPGLGQLAKTKLLSRLEEMADVQDFRSTIILMYQDGELPFDSAAIRGKVIELAIREHCGSVDPVTGAVEDSAIDDLMEDFPVFGKDLLVAFVERFTLLREDAEKRKQSLEQRARVLTYERLQHEAEIELSLKELEKQRAEATQRQDESLQHFRDQTMELEKKGKSSEKKEADLVKRETSIEQKEADMVKWQMCLEQKEADSVKWQTSINQKEADLVKRETGIEQREEIYTRWYSGGELFPKIECQECGCIFVVIDEKTAIESLHCPLCKTNREPERHSRWTKLKSLFSK</sequence>
<evidence type="ECO:0000313" key="2">
    <source>
        <dbReference type="EMBL" id="KAF2165468.1"/>
    </source>
</evidence>
<keyword evidence="3" id="KW-1185">Reference proteome</keyword>